<organism evidence="5 6">
    <name type="scientific">Dyella jejuensis</name>
    <dbReference type="NCBI Taxonomy" id="1432009"/>
    <lineage>
        <taxon>Bacteria</taxon>
        <taxon>Pseudomonadati</taxon>
        <taxon>Pseudomonadota</taxon>
        <taxon>Gammaproteobacteria</taxon>
        <taxon>Lysobacterales</taxon>
        <taxon>Rhodanobacteraceae</taxon>
        <taxon>Dyella</taxon>
    </lineage>
</organism>
<evidence type="ECO:0000256" key="2">
    <source>
        <dbReference type="ARBA" id="ARBA00022840"/>
    </source>
</evidence>
<keyword evidence="3" id="KW-0238">DNA-binding</keyword>
<comment type="caution">
    <text evidence="5">The sequence shown here is derived from an EMBL/GenBank/DDBJ whole genome shotgun (WGS) entry which is preliminary data.</text>
</comment>
<evidence type="ECO:0000256" key="3">
    <source>
        <dbReference type="ARBA" id="ARBA00023125"/>
    </source>
</evidence>
<protein>
    <submittedName>
        <fullName evidence="5">DNA mismatch repair protein MutS</fullName>
    </submittedName>
</protein>
<dbReference type="InterPro" id="IPR045076">
    <property type="entry name" value="MutS"/>
</dbReference>
<evidence type="ECO:0000259" key="4">
    <source>
        <dbReference type="SMART" id="SM00534"/>
    </source>
</evidence>
<keyword evidence="1" id="KW-0547">Nucleotide-binding</keyword>
<name>A0ABW8JIQ1_9GAMM</name>
<evidence type="ECO:0000256" key="1">
    <source>
        <dbReference type="ARBA" id="ARBA00022741"/>
    </source>
</evidence>
<dbReference type="PANTHER" id="PTHR11361">
    <property type="entry name" value="DNA MISMATCH REPAIR PROTEIN MUTS FAMILY MEMBER"/>
    <property type="match status" value="1"/>
</dbReference>
<dbReference type="Pfam" id="PF00488">
    <property type="entry name" value="MutS_V"/>
    <property type="match status" value="1"/>
</dbReference>
<dbReference type="SUPFAM" id="SSF52540">
    <property type="entry name" value="P-loop containing nucleoside triphosphate hydrolases"/>
    <property type="match status" value="1"/>
</dbReference>
<dbReference type="SMART" id="SM00534">
    <property type="entry name" value="MUTSac"/>
    <property type="match status" value="1"/>
</dbReference>
<dbReference type="InterPro" id="IPR000432">
    <property type="entry name" value="DNA_mismatch_repair_MutS_C"/>
</dbReference>
<gene>
    <name evidence="5" type="ORF">ISP15_07490</name>
</gene>
<dbReference type="InterPro" id="IPR027417">
    <property type="entry name" value="P-loop_NTPase"/>
</dbReference>
<evidence type="ECO:0000313" key="5">
    <source>
        <dbReference type="EMBL" id="MFK2900175.1"/>
    </source>
</evidence>
<evidence type="ECO:0000313" key="6">
    <source>
        <dbReference type="Proteomes" id="UP001620461"/>
    </source>
</evidence>
<dbReference type="Gene3D" id="3.40.50.300">
    <property type="entry name" value="P-loop containing nucleotide triphosphate hydrolases"/>
    <property type="match status" value="1"/>
</dbReference>
<keyword evidence="2" id="KW-0067">ATP-binding</keyword>
<dbReference type="PANTHER" id="PTHR11361:SF34">
    <property type="entry name" value="DNA MISMATCH REPAIR PROTEIN MSH1, MITOCHONDRIAL"/>
    <property type="match status" value="1"/>
</dbReference>
<dbReference type="Proteomes" id="UP001620461">
    <property type="component" value="Unassembled WGS sequence"/>
</dbReference>
<keyword evidence="6" id="KW-1185">Reference proteome</keyword>
<reference evidence="5 6" key="1">
    <citation type="submission" date="2020-10" db="EMBL/GenBank/DDBJ databases">
        <title>Phylogeny of dyella-like bacteria.</title>
        <authorList>
            <person name="Fu J."/>
        </authorList>
    </citation>
    <scope>NUCLEOTIDE SEQUENCE [LARGE SCALE GENOMIC DNA]</scope>
    <source>
        <strain evidence="5 6">JP1</strain>
    </source>
</reference>
<dbReference type="EMBL" id="JADIKJ010000007">
    <property type="protein sequence ID" value="MFK2900175.1"/>
    <property type="molecule type" value="Genomic_DNA"/>
</dbReference>
<sequence length="511" mass="58345">MPFLSILFPGTGAGDATEAADEPACFQDLNLHRIVAAVIAGREEYNLEPFFYSKIETLDGINYRQEVMRDLERDEIMRAIAAFSSAMADMRKRLFQANKLHYRYEKERWLLGAIDLYGMAVEQLVQALRQAKPDSRGLRALAHYLDDYAQSATFQRLVADTRQLISELSRIRYALHIKGRNITVRRYDNEIDASIAIEETFAKFRQGAVHSHLAKFSHRVGLDHIDAQVLERVALFYPEIFRSLEAYGVEHAQFVDDAVVRFDREVQFYVAYLSYIGQFRARGLVFCYPRLSETSKELVGNEVFDLALADRLLRENMAIVRNDFHLHDPERLYVISGPNQGGKTTFARIFGQIHWLANIGCPVPGWEADLFLFDQLLTHFEKEEDIANLRGKLKDDLVRIRQVLDQATSRSIVIMNEIFSSTTLDDATFLGEKVLAGLSQRDTLGVCVTFLAELASFNEKTVSMMSTIDPSDPAVRTFKVERKPADGLAYALAIAEKYRVTYAWLARRIRP</sequence>
<proteinExistence type="predicted"/>
<feature type="domain" description="DNA mismatch repair proteins mutS family" evidence="4">
    <location>
        <begin position="330"/>
        <end position="503"/>
    </location>
</feature>
<accession>A0ABW8JIQ1</accession>